<proteinExistence type="predicted"/>
<dbReference type="Proteomes" id="UP000249769">
    <property type="component" value="Unassembled WGS sequence"/>
</dbReference>
<dbReference type="Pfam" id="PF09527">
    <property type="entry name" value="ATPase_gene1"/>
    <property type="match status" value="1"/>
</dbReference>
<comment type="caution">
    <text evidence="3">The sequence shown here is derived from an EMBL/GenBank/DDBJ whole genome shotgun (WGS) entry which is preliminary data.</text>
</comment>
<dbReference type="EMBL" id="QFOL01000003">
    <property type="protein sequence ID" value="PZP54166.1"/>
    <property type="molecule type" value="Genomic_DNA"/>
</dbReference>
<protein>
    <submittedName>
        <fullName evidence="3">F0F1 ATP synthase assembly protein</fullName>
    </submittedName>
</protein>
<organism evidence="3 4">
    <name type="scientific">Agrobacterium fabrum</name>
    <dbReference type="NCBI Taxonomy" id="1176649"/>
    <lineage>
        <taxon>Bacteria</taxon>
        <taxon>Pseudomonadati</taxon>
        <taxon>Pseudomonadota</taxon>
        <taxon>Alphaproteobacteria</taxon>
        <taxon>Hyphomicrobiales</taxon>
        <taxon>Rhizobiaceae</taxon>
        <taxon>Rhizobium/Agrobacterium group</taxon>
        <taxon>Agrobacterium</taxon>
        <taxon>Agrobacterium tumefaciens complex</taxon>
    </lineage>
</organism>
<dbReference type="InterPro" id="IPR032820">
    <property type="entry name" value="ATPase_put"/>
</dbReference>
<evidence type="ECO:0000313" key="4">
    <source>
        <dbReference type="Proteomes" id="UP000249769"/>
    </source>
</evidence>
<accession>A0A2W5H840</accession>
<dbReference type="AlphaFoldDB" id="A0A2W5H840"/>
<evidence type="ECO:0000256" key="1">
    <source>
        <dbReference type="SAM" id="MobiDB-lite"/>
    </source>
</evidence>
<feature type="transmembrane region" description="Helical" evidence="2">
    <location>
        <begin position="61"/>
        <end position="83"/>
    </location>
</feature>
<keyword evidence="2" id="KW-1133">Transmembrane helix</keyword>
<feature type="region of interest" description="Disordered" evidence="1">
    <location>
        <begin position="1"/>
        <end position="27"/>
    </location>
</feature>
<name>A0A2W5H840_9HYPH</name>
<evidence type="ECO:0000313" key="3">
    <source>
        <dbReference type="EMBL" id="PZP54166.1"/>
    </source>
</evidence>
<evidence type="ECO:0000256" key="2">
    <source>
        <dbReference type="SAM" id="Phobius"/>
    </source>
</evidence>
<reference evidence="3 4" key="1">
    <citation type="submission" date="2017-08" db="EMBL/GenBank/DDBJ databases">
        <title>Infants hospitalized years apart are colonized by the same room-sourced microbial strains.</title>
        <authorList>
            <person name="Brooks B."/>
            <person name="Olm M.R."/>
            <person name="Firek B.A."/>
            <person name="Baker R."/>
            <person name="Thomas B.C."/>
            <person name="Morowitz M.J."/>
            <person name="Banfield J.F."/>
        </authorList>
    </citation>
    <scope>NUCLEOTIDE SEQUENCE [LARGE SCALE GENOMIC DNA]</scope>
    <source>
        <strain evidence="3">S2_009_000_R2_73</strain>
    </source>
</reference>
<sequence length="123" mass="13085">MRDIGNGRENIGQSSGRSDIPTEERSRLGQDIEAAKRRLAEHEAEPDALIASASSASAMAFGVRLSSAFVGAILAGAIIGWLADHFFAVSPWGLITGLIVGFIIGFFNLLRVLRQTSSARSRG</sequence>
<gene>
    <name evidence="3" type="ORF">DI595_00890</name>
</gene>
<feature type="transmembrane region" description="Helical" evidence="2">
    <location>
        <begin position="89"/>
        <end position="113"/>
    </location>
</feature>
<keyword evidence="2" id="KW-0812">Transmembrane</keyword>
<keyword evidence="2" id="KW-0472">Membrane</keyword>